<dbReference type="SUPFAM" id="SSF50370">
    <property type="entry name" value="Ricin B-like lectins"/>
    <property type="match status" value="1"/>
</dbReference>
<dbReference type="Proteomes" id="UP000294933">
    <property type="component" value="Unassembled WGS sequence"/>
</dbReference>
<dbReference type="STRING" id="50990.A0A4Y7PGP8"/>
<sequence length="138" mass="14639">MSPPTGTYQIKNAEFKVHVCISNTNDGTSVSATTSAATTSLKWTVTKLDNGNYTFQNIQNVSYASCGDLAPKGHQVVGRGVGKPWVLTESVIKNQYTIAPVDSTSVYWGLLTGGEGSAVVLGEAAADLKNQWIFQPAV</sequence>
<dbReference type="InterPro" id="IPR035992">
    <property type="entry name" value="Ricin_B-like_lectins"/>
</dbReference>
<evidence type="ECO:0000313" key="2">
    <source>
        <dbReference type="Proteomes" id="UP000294933"/>
    </source>
</evidence>
<dbReference type="Gene3D" id="2.80.10.50">
    <property type="match status" value="1"/>
</dbReference>
<organism evidence="1 2">
    <name type="scientific">Rickenella mellea</name>
    <dbReference type="NCBI Taxonomy" id="50990"/>
    <lineage>
        <taxon>Eukaryota</taxon>
        <taxon>Fungi</taxon>
        <taxon>Dikarya</taxon>
        <taxon>Basidiomycota</taxon>
        <taxon>Agaricomycotina</taxon>
        <taxon>Agaricomycetes</taxon>
        <taxon>Hymenochaetales</taxon>
        <taxon>Rickenellaceae</taxon>
        <taxon>Rickenella</taxon>
    </lineage>
</organism>
<dbReference type="VEuPathDB" id="FungiDB:BD410DRAFT_797183"/>
<accession>A0A4Y7PGP8</accession>
<keyword evidence="2" id="KW-1185">Reference proteome</keyword>
<dbReference type="OrthoDB" id="3266227at2759"/>
<evidence type="ECO:0000313" key="1">
    <source>
        <dbReference type="EMBL" id="TDL14465.1"/>
    </source>
</evidence>
<dbReference type="EMBL" id="ML170336">
    <property type="protein sequence ID" value="TDL14465.1"/>
    <property type="molecule type" value="Genomic_DNA"/>
</dbReference>
<gene>
    <name evidence="1" type="ORF">BD410DRAFT_797183</name>
</gene>
<evidence type="ECO:0008006" key="3">
    <source>
        <dbReference type="Google" id="ProtNLM"/>
    </source>
</evidence>
<protein>
    <recommendedName>
        <fullName evidence="3">Ricin B lectin domain-containing protein</fullName>
    </recommendedName>
</protein>
<name>A0A4Y7PGP8_9AGAM</name>
<proteinExistence type="predicted"/>
<reference evidence="1 2" key="1">
    <citation type="submission" date="2018-06" db="EMBL/GenBank/DDBJ databases">
        <title>A transcriptomic atlas of mushroom development highlights an independent origin of complex multicellularity.</title>
        <authorList>
            <consortium name="DOE Joint Genome Institute"/>
            <person name="Krizsan K."/>
            <person name="Almasi E."/>
            <person name="Merenyi Z."/>
            <person name="Sahu N."/>
            <person name="Viragh M."/>
            <person name="Koszo T."/>
            <person name="Mondo S."/>
            <person name="Kiss B."/>
            <person name="Balint B."/>
            <person name="Kues U."/>
            <person name="Barry K."/>
            <person name="Hegedus J.C."/>
            <person name="Henrissat B."/>
            <person name="Johnson J."/>
            <person name="Lipzen A."/>
            <person name="Ohm R."/>
            <person name="Nagy I."/>
            <person name="Pangilinan J."/>
            <person name="Yan J."/>
            <person name="Xiong Y."/>
            <person name="Grigoriev I.V."/>
            <person name="Hibbett D.S."/>
            <person name="Nagy L.G."/>
        </authorList>
    </citation>
    <scope>NUCLEOTIDE SEQUENCE [LARGE SCALE GENOMIC DNA]</scope>
    <source>
        <strain evidence="1 2">SZMC22713</strain>
    </source>
</reference>
<dbReference type="AlphaFoldDB" id="A0A4Y7PGP8"/>